<evidence type="ECO:0000256" key="1">
    <source>
        <dbReference type="ARBA" id="ARBA00000900"/>
    </source>
</evidence>
<feature type="compositionally biased region" description="Polar residues" evidence="19">
    <location>
        <begin position="1021"/>
        <end position="1032"/>
    </location>
</feature>
<keyword evidence="12" id="KW-0413">Isomerase</keyword>
<dbReference type="Pfam" id="PF00899">
    <property type="entry name" value="ThiF"/>
    <property type="match status" value="1"/>
</dbReference>
<dbReference type="SMART" id="SM00184">
    <property type="entry name" value="RING"/>
    <property type="match status" value="1"/>
</dbReference>
<dbReference type="PROSITE" id="PS51908">
    <property type="entry name" value="ZF_UBZ4"/>
    <property type="match status" value="1"/>
</dbReference>
<protein>
    <recommendedName>
        <fullName evidence="5 18">Postreplication repair E3 ubiquitin-protein ligase RAD18</fullName>
        <ecNumber evidence="18">2.3.2.27</ecNumber>
    </recommendedName>
    <alternativeName>
        <fullName evidence="18">RING-type E3 ubiquitin transferase RAD18</fullName>
    </alternativeName>
</protein>
<feature type="domain" description="SAP" evidence="21">
    <location>
        <begin position="886"/>
        <end position="920"/>
    </location>
</feature>
<dbReference type="STRING" id="183478.A0A364MZY1"/>
<name>A0A364MZY1_STELY</name>
<dbReference type="GO" id="GO:0061630">
    <property type="term" value="F:ubiquitin protein ligase activity"/>
    <property type="evidence" value="ECO:0007669"/>
    <property type="project" value="UniProtKB-UniRule"/>
</dbReference>
<evidence type="ECO:0000256" key="3">
    <source>
        <dbReference type="ARBA" id="ARBA00004906"/>
    </source>
</evidence>
<keyword evidence="11 18" id="KW-0862">Zinc</keyword>
<dbReference type="GO" id="GO:0006281">
    <property type="term" value="P:DNA repair"/>
    <property type="evidence" value="ECO:0007669"/>
    <property type="project" value="UniProtKB-KW"/>
</dbReference>
<evidence type="ECO:0000256" key="6">
    <source>
        <dbReference type="ARBA" id="ARBA00022679"/>
    </source>
</evidence>
<dbReference type="FunFam" id="3.40.50.720:FF:000860">
    <property type="entry name" value="NEDD8-activating enzyme E1 regulatory subunit"/>
    <property type="match status" value="1"/>
</dbReference>
<feature type="region of interest" description="Disordered" evidence="19">
    <location>
        <begin position="944"/>
        <end position="975"/>
    </location>
</feature>
<dbReference type="SMART" id="SM00734">
    <property type="entry name" value="ZnF_Rad18"/>
    <property type="match status" value="1"/>
</dbReference>
<dbReference type="InterPro" id="IPR017907">
    <property type="entry name" value="Znf_RING_CS"/>
</dbReference>
<dbReference type="SUPFAM" id="SSF69572">
    <property type="entry name" value="Activating enzymes of the ubiquitin-like proteins"/>
    <property type="match status" value="1"/>
</dbReference>
<keyword evidence="10 18" id="KW-0833">Ubl conjugation pathway</keyword>
<feature type="region of interest" description="Disordered" evidence="19">
    <location>
        <begin position="987"/>
        <end position="1053"/>
    </location>
</feature>
<feature type="compositionally biased region" description="Polar residues" evidence="19">
    <location>
        <begin position="1198"/>
        <end position="1220"/>
    </location>
</feature>
<dbReference type="NCBIfam" id="TIGR00599">
    <property type="entry name" value="rad18"/>
    <property type="match status" value="1"/>
</dbReference>
<evidence type="ECO:0000259" key="20">
    <source>
        <dbReference type="PROSITE" id="PS50089"/>
    </source>
</evidence>
<evidence type="ECO:0000256" key="7">
    <source>
        <dbReference type="ARBA" id="ARBA00022723"/>
    </source>
</evidence>
<comment type="function">
    <text evidence="18">E3 RING-finger protein, member of the UBC2/RAD6 epistasis group. Associates to the E2 ubiquitin conjugating enzyme UBC2/RAD6 to form the UBC2-RAD18 ubiquitin ligase complex involved in postreplicative repair (PRR) of damaged DNA.</text>
</comment>
<evidence type="ECO:0000256" key="13">
    <source>
        <dbReference type="ARBA" id="ARBA00023125"/>
    </source>
</evidence>
<dbReference type="Gene3D" id="3.40.50.720">
    <property type="entry name" value="NAD(P)-binding Rossmann-like Domain"/>
    <property type="match status" value="2"/>
</dbReference>
<dbReference type="Proteomes" id="UP000249619">
    <property type="component" value="Unassembled WGS sequence"/>
</dbReference>
<dbReference type="GO" id="GO:0008641">
    <property type="term" value="F:ubiquitin-like modifier activating enzyme activity"/>
    <property type="evidence" value="ECO:0007669"/>
    <property type="project" value="InterPro"/>
</dbReference>
<keyword evidence="24" id="KW-1185">Reference proteome</keyword>
<feature type="region of interest" description="Disordered" evidence="19">
    <location>
        <begin position="1361"/>
        <end position="1404"/>
    </location>
</feature>
<proteinExistence type="inferred from homology"/>
<evidence type="ECO:0000256" key="10">
    <source>
        <dbReference type="ARBA" id="ARBA00022786"/>
    </source>
</evidence>
<dbReference type="InterPro" id="IPR013083">
    <property type="entry name" value="Znf_RING/FYVE/PHD"/>
</dbReference>
<evidence type="ECO:0000259" key="22">
    <source>
        <dbReference type="PROSITE" id="PS51908"/>
    </source>
</evidence>
<evidence type="ECO:0000256" key="19">
    <source>
        <dbReference type="SAM" id="MobiDB-lite"/>
    </source>
</evidence>
<dbReference type="GO" id="GO:0006301">
    <property type="term" value="P:DNA damage tolerance"/>
    <property type="evidence" value="ECO:0007669"/>
    <property type="project" value="InterPro"/>
</dbReference>
<dbReference type="Pfam" id="PF13923">
    <property type="entry name" value="zf-C3HC4_2"/>
    <property type="match status" value="1"/>
</dbReference>
<dbReference type="PROSITE" id="PS50800">
    <property type="entry name" value="SAP"/>
    <property type="match status" value="1"/>
</dbReference>
<comment type="pathway">
    <text evidence="3 18">Protein modification; protein ubiquitination.</text>
</comment>
<evidence type="ECO:0000256" key="12">
    <source>
        <dbReference type="ARBA" id="ARBA00023110"/>
    </source>
</evidence>
<dbReference type="InterPro" id="IPR003613">
    <property type="entry name" value="Ubox_domain"/>
</dbReference>
<feature type="compositionally biased region" description="Basic and acidic residues" evidence="19">
    <location>
        <begin position="1009"/>
        <end position="1019"/>
    </location>
</feature>
<comment type="subunit">
    <text evidence="18">Interacts with E2 UBC2, forming a complex with ubiquitin ligase activity.</text>
</comment>
<evidence type="ECO:0000256" key="8">
    <source>
        <dbReference type="ARBA" id="ARBA00022763"/>
    </source>
</evidence>
<dbReference type="GO" id="GO:0006513">
    <property type="term" value="P:protein monoubiquitination"/>
    <property type="evidence" value="ECO:0007669"/>
    <property type="project" value="InterPro"/>
</dbReference>
<dbReference type="InterPro" id="IPR001841">
    <property type="entry name" value="Znf_RING"/>
</dbReference>
<dbReference type="GO" id="GO:0003755">
    <property type="term" value="F:peptidyl-prolyl cis-trans isomerase activity"/>
    <property type="evidence" value="ECO:0007669"/>
    <property type="project" value="UniProtKB-KW"/>
</dbReference>
<evidence type="ECO:0000256" key="11">
    <source>
        <dbReference type="ARBA" id="ARBA00022833"/>
    </source>
</evidence>
<dbReference type="UniPathway" id="UPA00143"/>
<dbReference type="InterPro" id="IPR004580">
    <property type="entry name" value="Rad18_fungi"/>
</dbReference>
<keyword evidence="9 16" id="KW-0863">Zinc-finger</keyword>
<sequence>MTKLSPTPGCPAAGISASASRQLERVWWCTWRLATSQAVVSVIQSPFAIAPNPCSKAARMEDLPPPVQGPTAKEKKYDRQLRLWGATGQAALEDSHILLINSGPGVVGAETLKNLVLPCIGNFTIQDSAVVSQADLGVNFFLEDQHLGGYRAEHTCNLLKELNPDVDGHFVTEPIESWLSRPDALQPYTLIIATAPIRPDVLTKLSGHASAALVPLFYIHSLGFYAHFSVHLPPAFPIVDTHPSPETTSDLRLLRPWPELVQYAEEKTADLGNMKAEDHGHVPWIALLLHFLEQWKKDHGGEVPQTYKEKTEFRTLLSQAARTNNPEGGEENFDEAVAAVLKSLNPPQASSSVKEIFTAPECLLIRDDSPSFWVIANAIGLFYTKYNVLPVPGSVPDMKARSADYIQLQNVYKSKARRDLAEVVESVRFLERNANRSTPIDEKDIEIFCKNAAHIKLVRGRPFHVARAGEKIKWGDRAKSIAQMLTFPDSQIPLYIAFLAWDEFVATHHQDGLGGAPRVAGESDVETDSEKLTGIALKIADDLVKEANASVEEDEYATIKSQIGEYARELVRAGGAELHNIGALTGGIVSQEIIKAITEQYVPVDNTCVFDGIKSKTTVFKSSLRPTSGNDMTGSQASSRDDAYALEVASGSSQNNPSSIPPSSPVIPVPGRPMDSSFELPDSTDWIKTSLPAFEPLEAALRCEVCKEFYNNPVITPCNHTFCSICIRRCITSDGKCPSCKTGCSSDKLAPNIAVREVVMRFQEARPKALELARADKEEETTSGSKKKKRKLEDTDIEEDDNVRHTRSRATRSKSQRNGGRTSSPAVIADSEDDGDDDFLPDGMVKCPVCNRAMKEELVYNHLDTCTGSDAQEERSTRSRLSQLNYAMLKETALRKKLQEIGIPNWGTKDLMRRRHIEWLNIYNSNCDSDGRMRKSNRQLLKELDEWEQTQGGRANSKESKIMKKDFDGEGYAKSHKTEFENLIARARQKRDTPKSNSEEQSEQSTPAEEQRLELREHPTVNGTDGSTQEPLSNHATPNTHPPPPSTHNPYEDNESALASIRAKVELANSTSKAPTLKSESSMQNARTRSSSAVDGLQNPLGSPSRRMPMFELPEEATFKADSRSFFLIERVKPIYSYVVNSSRIMSRPSSTPSFEDGPSFDSGIGINVTPPKPTSEPSQVAFPDPVSPLNPPRIPYNNHTPHQAQSTQNYSRHISSSHSAFRRLQPKSADQDPSQNSLDIASTPAITLNGRLLNAGDAPLLRRPQTPYPLRKVDVVEHNPVSTQNIERVLGPRKRRKTPTLMSAPKLQWDLTRPFLITPSTSTLGSRVSQGEEEDGIEIGGTRVERAGTPIPERAHVRHEACIHGTPTLTPKSQLPMPLPHPHTPQNPRRNTKPATAPPEPPF</sequence>
<evidence type="ECO:0000256" key="15">
    <source>
        <dbReference type="ARBA" id="ARBA00023242"/>
    </source>
</evidence>
<gene>
    <name evidence="23" type="ORF">DDE83_006053</name>
</gene>
<dbReference type="InterPro" id="IPR003034">
    <property type="entry name" value="SAP_dom"/>
</dbReference>
<keyword evidence="14 17" id="KW-0234">DNA repair</keyword>
<comment type="subcellular location">
    <subcellularLocation>
        <location evidence="2 18">Nucleus</location>
    </subcellularLocation>
</comment>
<keyword evidence="13 18" id="KW-0238">DNA-binding</keyword>
<reference evidence="24" key="1">
    <citation type="submission" date="2018-05" db="EMBL/GenBank/DDBJ databases">
        <title>Draft genome sequence of Stemphylium lycopersici strain CIDEFI 213.</title>
        <authorList>
            <person name="Medina R."/>
            <person name="Franco M.E.E."/>
            <person name="Lucentini C.G."/>
            <person name="Saparrat M.C.N."/>
            <person name="Balatti P.A."/>
        </authorList>
    </citation>
    <scope>NUCLEOTIDE SEQUENCE [LARGE SCALE GENOMIC DNA]</scope>
    <source>
        <strain evidence="24">CIDEFI 213</strain>
    </source>
</reference>
<evidence type="ECO:0000256" key="9">
    <source>
        <dbReference type="ARBA" id="ARBA00022771"/>
    </source>
</evidence>
<evidence type="ECO:0000256" key="4">
    <source>
        <dbReference type="ARBA" id="ARBA00009506"/>
    </source>
</evidence>
<feature type="region of interest" description="Disordered" evidence="19">
    <location>
        <begin position="1146"/>
        <end position="1240"/>
    </location>
</feature>
<dbReference type="PROSITE" id="PS00518">
    <property type="entry name" value="ZF_RING_1"/>
    <property type="match status" value="1"/>
</dbReference>
<dbReference type="InterPro" id="IPR006642">
    <property type="entry name" value="Rad18_UBZ4"/>
</dbReference>
<dbReference type="PANTHER" id="PTHR14134">
    <property type="entry name" value="E3 UBIQUITIN-PROTEIN LIGASE RAD18"/>
    <property type="match status" value="1"/>
</dbReference>
<feature type="domain" description="UBZ4-type" evidence="22">
    <location>
        <begin position="844"/>
        <end position="871"/>
    </location>
</feature>
<comment type="caution">
    <text evidence="23">The sequence shown here is derived from an EMBL/GenBank/DDBJ whole genome shotgun (WGS) entry which is preliminary data.</text>
</comment>
<feature type="compositionally biased region" description="Basic and acidic residues" evidence="19">
    <location>
        <begin position="956"/>
        <end position="975"/>
    </location>
</feature>
<feature type="compositionally biased region" description="Basic residues" evidence="19">
    <location>
        <begin position="805"/>
        <end position="815"/>
    </location>
</feature>
<dbReference type="InterPro" id="IPR035985">
    <property type="entry name" value="Ubiquitin-activating_enz"/>
</dbReference>
<accession>A0A364MZY1</accession>
<keyword evidence="6 18" id="KW-0808">Transferase</keyword>
<feature type="compositionally biased region" description="Pro residues" evidence="19">
    <location>
        <begin position="1186"/>
        <end position="1195"/>
    </location>
</feature>
<dbReference type="SMART" id="SM00513">
    <property type="entry name" value="SAP"/>
    <property type="match status" value="1"/>
</dbReference>
<feature type="compositionally biased region" description="Polar residues" evidence="19">
    <location>
        <begin position="816"/>
        <end position="825"/>
    </location>
</feature>
<evidence type="ECO:0000256" key="5">
    <source>
        <dbReference type="ARBA" id="ARBA00015551"/>
    </source>
</evidence>
<dbReference type="PANTHER" id="PTHR14134:SF2">
    <property type="entry name" value="E3 UBIQUITIN-PROTEIN LIGASE RAD18"/>
    <property type="match status" value="1"/>
</dbReference>
<dbReference type="PROSITE" id="PS50089">
    <property type="entry name" value="ZF_RING_2"/>
    <property type="match status" value="1"/>
</dbReference>
<feature type="region of interest" description="Disordered" evidence="19">
    <location>
        <begin position="1067"/>
        <end position="1108"/>
    </location>
</feature>
<dbReference type="SUPFAM" id="SSF57850">
    <property type="entry name" value="RING/U-box"/>
    <property type="match status" value="1"/>
</dbReference>
<dbReference type="GO" id="GO:0003697">
    <property type="term" value="F:single-stranded DNA binding"/>
    <property type="evidence" value="ECO:0007669"/>
    <property type="project" value="UniProtKB-UniRule"/>
</dbReference>
<dbReference type="EC" id="2.3.2.27" evidence="18"/>
<evidence type="ECO:0000256" key="18">
    <source>
        <dbReference type="RuleBase" id="RU368093"/>
    </source>
</evidence>
<dbReference type="GO" id="GO:0097505">
    <property type="term" value="C:Rad6-Rad18 complex"/>
    <property type="evidence" value="ECO:0007669"/>
    <property type="project" value="TreeGrafter"/>
</dbReference>
<feature type="region of interest" description="Disordered" evidence="19">
    <location>
        <begin position="772"/>
        <end position="838"/>
    </location>
</feature>
<dbReference type="FunFam" id="3.30.40.10:FF:000172">
    <property type="entry name" value="E3 ubiquitin-protein ligase RAD18"/>
    <property type="match status" value="1"/>
</dbReference>
<evidence type="ECO:0000256" key="16">
    <source>
        <dbReference type="PROSITE-ProRule" id="PRU00175"/>
    </source>
</evidence>
<dbReference type="EMBL" id="QGDH01000088">
    <property type="protein sequence ID" value="RAR08293.1"/>
    <property type="molecule type" value="Genomic_DNA"/>
</dbReference>
<keyword evidence="15 18" id="KW-0539">Nucleus</keyword>
<evidence type="ECO:0000313" key="24">
    <source>
        <dbReference type="Proteomes" id="UP000249619"/>
    </source>
</evidence>
<dbReference type="InterPro" id="IPR039577">
    <property type="entry name" value="Rad18"/>
</dbReference>
<comment type="similarity">
    <text evidence="4 18">Belongs to the RAD18 family.</text>
</comment>
<evidence type="ECO:0000256" key="14">
    <source>
        <dbReference type="ARBA" id="ARBA00023204"/>
    </source>
</evidence>
<evidence type="ECO:0000256" key="17">
    <source>
        <dbReference type="PROSITE-ProRule" id="PRU01256"/>
    </source>
</evidence>
<keyword evidence="8 17" id="KW-0227">DNA damage</keyword>
<evidence type="ECO:0000259" key="21">
    <source>
        <dbReference type="PROSITE" id="PS50800"/>
    </source>
</evidence>
<feature type="compositionally biased region" description="Polar residues" evidence="19">
    <location>
        <begin position="1068"/>
        <end position="1093"/>
    </location>
</feature>
<dbReference type="GO" id="GO:0008270">
    <property type="term" value="F:zinc ion binding"/>
    <property type="evidence" value="ECO:0007669"/>
    <property type="project" value="UniProtKB-KW"/>
</dbReference>
<feature type="domain" description="RING-type" evidence="20">
    <location>
        <begin position="703"/>
        <end position="741"/>
    </location>
</feature>
<keyword evidence="12" id="KW-0697">Rotamase</keyword>
<keyword evidence="7 18" id="KW-0479">Metal-binding</keyword>
<dbReference type="InterPro" id="IPR000594">
    <property type="entry name" value="ThiF_NAD_FAD-bd"/>
</dbReference>
<dbReference type="SMART" id="SM00504">
    <property type="entry name" value="Ubox"/>
    <property type="match status" value="1"/>
</dbReference>
<dbReference type="GO" id="GO:0005634">
    <property type="term" value="C:nucleus"/>
    <property type="evidence" value="ECO:0007669"/>
    <property type="project" value="UniProtKB-SubCell"/>
</dbReference>
<evidence type="ECO:0000256" key="2">
    <source>
        <dbReference type="ARBA" id="ARBA00004123"/>
    </source>
</evidence>
<evidence type="ECO:0000313" key="23">
    <source>
        <dbReference type="EMBL" id="RAR08293.1"/>
    </source>
</evidence>
<dbReference type="Gene3D" id="3.30.40.10">
    <property type="entry name" value="Zinc/RING finger domain, C3HC4 (zinc finger)"/>
    <property type="match status" value="1"/>
</dbReference>
<organism evidence="23 24">
    <name type="scientific">Stemphylium lycopersici</name>
    <name type="common">Tomato gray leaf spot disease fungus</name>
    <name type="synonym">Thyrospora lycopersici</name>
    <dbReference type="NCBI Taxonomy" id="183478"/>
    <lineage>
        <taxon>Eukaryota</taxon>
        <taxon>Fungi</taxon>
        <taxon>Dikarya</taxon>
        <taxon>Ascomycota</taxon>
        <taxon>Pezizomycotina</taxon>
        <taxon>Dothideomycetes</taxon>
        <taxon>Pleosporomycetidae</taxon>
        <taxon>Pleosporales</taxon>
        <taxon>Pleosporineae</taxon>
        <taxon>Pleosporaceae</taxon>
        <taxon>Stemphylium</taxon>
    </lineage>
</organism>
<comment type="catalytic activity">
    <reaction evidence="1 18">
        <text>S-ubiquitinyl-[E2 ubiquitin-conjugating enzyme]-L-cysteine + [acceptor protein]-L-lysine = [E2 ubiquitin-conjugating enzyme]-L-cysteine + N(6)-ubiquitinyl-[acceptor protein]-L-lysine.</text>
        <dbReference type="EC" id="2.3.2.27"/>
    </reaction>
</comment>